<protein>
    <recommendedName>
        <fullName evidence="3">BTB domain-containing protein</fullName>
    </recommendedName>
</protein>
<keyword evidence="2" id="KW-1185">Reference proteome</keyword>
<name>A0AA48L457_9TREE</name>
<gene>
    <name evidence="1" type="ORF">CcaverHIS019_0404610</name>
</gene>
<dbReference type="KEGG" id="ccac:CcaHIS019_0404610"/>
<dbReference type="Proteomes" id="UP001233271">
    <property type="component" value="Chromosome 4"/>
</dbReference>
<evidence type="ECO:0000313" key="2">
    <source>
        <dbReference type="Proteomes" id="UP001233271"/>
    </source>
</evidence>
<evidence type="ECO:0008006" key="3">
    <source>
        <dbReference type="Google" id="ProtNLM"/>
    </source>
</evidence>
<reference evidence="1" key="1">
    <citation type="journal article" date="2023" name="BMC Genomics">
        <title>Chromosome-level genome assemblies of Cutaneotrichosporon spp. (Trichosporonales, Basidiomycota) reveal imbalanced evolution between nucleotide sequences and chromosome synteny.</title>
        <authorList>
            <person name="Kobayashi Y."/>
            <person name="Kayamori A."/>
            <person name="Aoki K."/>
            <person name="Shiwa Y."/>
            <person name="Matsutani M."/>
            <person name="Fujita N."/>
            <person name="Sugita T."/>
            <person name="Iwasaki W."/>
            <person name="Tanaka N."/>
            <person name="Takashima M."/>
        </authorList>
    </citation>
    <scope>NUCLEOTIDE SEQUENCE</scope>
    <source>
        <strain evidence="1">HIS019</strain>
    </source>
</reference>
<dbReference type="GeneID" id="85495511"/>
<evidence type="ECO:0000313" key="1">
    <source>
        <dbReference type="EMBL" id="BEI91641.1"/>
    </source>
</evidence>
<organism evidence="1 2">
    <name type="scientific">Cutaneotrichosporon cavernicola</name>
    <dbReference type="NCBI Taxonomy" id="279322"/>
    <lineage>
        <taxon>Eukaryota</taxon>
        <taxon>Fungi</taxon>
        <taxon>Dikarya</taxon>
        <taxon>Basidiomycota</taxon>
        <taxon>Agaricomycotina</taxon>
        <taxon>Tremellomycetes</taxon>
        <taxon>Trichosporonales</taxon>
        <taxon>Trichosporonaceae</taxon>
        <taxon>Cutaneotrichosporon</taxon>
    </lineage>
</organism>
<sequence>MSPTDITDDPDWTEGDTEVTSSDGVRFKINAYNLFWASPVFAEAHARPFSNKDMELTDPDLETANILRLFFTVITTLHLPLDPFKDGDLKTLTNFLLFLSKWDAGQLYTFVLESIHTAVRGAKLPPLRVFQLGAILDNVDTCLVALHHTAGYDPWWEPWWTAGDDFRPFNPCVKHCK</sequence>
<dbReference type="AlphaFoldDB" id="A0AA48L457"/>
<dbReference type="RefSeq" id="XP_060456906.1">
    <property type="nucleotide sequence ID" value="XM_060600298.1"/>
</dbReference>
<dbReference type="EMBL" id="AP028215">
    <property type="protein sequence ID" value="BEI91641.1"/>
    <property type="molecule type" value="Genomic_DNA"/>
</dbReference>
<accession>A0AA48L457</accession>
<proteinExistence type="predicted"/>